<evidence type="ECO:0000256" key="2">
    <source>
        <dbReference type="ARBA" id="ARBA00022448"/>
    </source>
</evidence>
<gene>
    <name evidence="8" type="ORF">CPJCM30710_19840</name>
</gene>
<keyword evidence="2" id="KW-0813">Transport</keyword>
<dbReference type="InterPro" id="IPR036259">
    <property type="entry name" value="MFS_trans_sf"/>
</dbReference>
<evidence type="ECO:0000259" key="7">
    <source>
        <dbReference type="PROSITE" id="PS50850"/>
    </source>
</evidence>
<feature type="transmembrane region" description="Helical" evidence="6">
    <location>
        <begin position="98"/>
        <end position="118"/>
    </location>
</feature>
<dbReference type="RefSeq" id="WP_246503513.1">
    <property type="nucleotide sequence ID" value="NZ_BOPZ01000016.1"/>
</dbReference>
<feature type="domain" description="Major facilitator superfamily (MFS) profile" evidence="7">
    <location>
        <begin position="11"/>
        <end position="384"/>
    </location>
</feature>
<evidence type="ECO:0000313" key="9">
    <source>
        <dbReference type="Proteomes" id="UP000679179"/>
    </source>
</evidence>
<dbReference type="Proteomes" id="UP000679179">
    <property type="component" value="Unassembled WGS sequence"/>
</dbReference>
<sequence>MKQKQKNNWVALSFIFLLMVLAAVTENTKGIFIPVFKQEFGVNDTQIGNLLILTAAAYMIMTFIGGTLSEKFGQKNVFIFGLVVIIGSLLLLSRANSFAMLVIGISLSSAGLGLNAIASNTVIPVIVLSFQTIIMNVLHFCYGLGSTLGQRVFGVLTEQGVNWRTLYIYVAIIYSLVLISFLFVKIPKPKTAEQESTMSMKEIFSDKLVVFYMLALGFYVFAEQATGNWFVNYMGKTFSYGSQKASFYVSLFFGLYAIGRLLGGFVVEKFGYFNVLKNSMLAGAALYLLGIFLGERGMIVISISGLFFSIIFPTTVLTISQVFTEKSAYITGLIVTAAMFITMILNWTIGILNDTIGVGSAFFLIPASAIISTLCLIYIDINTKSVLVTEN</sequence>
<evidence type="ECO:0000256" key="4">
    <source>
        <dbReference type="ARBA" id="ARBA00022989"/>
    </source>
</evidence>
<feature type="transmembrane region" description="Helical" evidence="6">
    <location>
        <begin position="46"/>
        <end position="64"/>
    </location>
</feature>
<proteinExistence type="predicted"/>
<dbReference type="GO" id="GO:0005886">
    <property type="term" value="C:plasma membrane"/>
    <property type="evidence" value="ECO:0007669"/>
    <property type="project" value="UniProtKB-SubCell"/>
</dbReference>
<feature type="transmembrane region" description="Helical" evidence="6">
    <location>
        <begin position="245"/>
        <end position="263"/>
    </location>
</feature>
<evidence type="ECO:0000256" key="6">
    <source>
        <dbReference type="SAM" id="Phobius"/>
    </source>
</evidence>
<feature type="transmembrane region" description="Helical" evidence="6">
    <location>
        <begin position="208"/>
        <end position="225"/>
    </location>
</feature>
<dbReference type="SUPFAM" id="SSF103473">
    <property type="entry name" value="MFS general substrate transporter"/>
    <property type="match status" value="1"/>
</dbReference>
<evidence type="ECO:0000256" key="3">
    <source>
        <dbReference type="ARBA" id="ARBA00022692"/>
    </source>
</evidence>
<feature type="transmembrane region" description="Helical" evidence="6">
    <location>
        <begin position="355"/>
        <end position="379"/>
    </location>
</feature>
<keyword evidence="5 6" id="KW-0472">Membrane</keyword>
<feature type="transmembrane region" description="Helical" evidence="6">
    <location>
        <begin position="76"/>
        <end position="92"/>
    </location>
</feature>
<comment type="subcellular location">
    <subcellularLocation>
        <location evidence="1">Cell membrane</location>
        <topology evidence="1">Multi-pass membrane protein</topology>
    </subcellularLocation>
</comment>
<evidence type="ECO:0000256" key="5">
    <source>
        <dbReference type="ARBA" id="ARBA00023136"/>
    </source>
</evidence>
<dbReference type="Pfam" id="PF07690">
    <property type="entry name" value="MFS_1"/>
    <property type="match status" value="1"/>
</dbReference>
<dbReference type="GO" id="GO:0022857">
    <property type="term" value="F:transmembrane transporter activity"/>
    <property type="evidence" value="ECO:0007669"/>
    <property type="project" value="InterPro"/>
</dbReference>
<name>A0A919S2D2_9CLOT</name>
<dbReference type="AlphaFoldDB" id="A0A919S2D2"/>
<protein>
    <submittedName>
        <fullName evidence="8">Major facilitator superfamily protein</fullName>
    </submittedName>
</protein>
<feature type="transmembrane region" description="Helical" evidence="6">
    <location>
        <begin position="166"/>
        <end position="187"/>
    </location>
</feature>
<dbReference type="PROSITE" id="PS50850">
    <property type="entry name" value="MFS"/>
    <property type="match status" value="1"/>
</dbReference>
<keyword evidence="9" id="KW-1185">Reference proteome</keyword>
<feature type="transmembrane region" description="Helical" evidence="6">
    <location>
        <begin position="125"/>
        <end position="146"/>
    </location>
</feature>
<feature type="transmembrane region" description="Helical" evidence="6">
    <location>
        <begin position="327"/>
        <end position="349"/>
    </location>
</feature>
<feature type="transmembrane region" description="Helical" evidence="6">
    <location>
        <begin position="299"/>
        <end position="320"/>
    </location>
</feature>
<dbReference type="InterPro" id="IPR051788">
    <property type="entry name" value="MFS_Transporter"/>
</dbReference>
<dbReference type="InterPro" id="IPR020846">
    <property type="entry name" value="MFS_dom"/>
</dbReference>
<evidence type="ECO:0000256" key="1">
    <source>
        <dbReference type="ARBA" id="ARBA00004651"/>
    </source>
</evidence>
<dbReference type="Gene3D" id="1.20.1250.20">
    <property type="entry name" value="MFS general substrate transporter like domains"/>
    <property type="match status" value="2"/>
</dbReference>
<evidence type="ECO:0000313" key="8">
    <source>
        <dbReference type="EMBL" id="GIM29318.1"/>
    </source>
</evidence>
<organism evidence="8 9">
    <name type="scientific">Clostridium polyendosporum</name>
    <dbReference type="NCBI Taxonomy" id="69208"/>
    <lineage>
        <taxon>Bacteria</taxon>
        <taxon>Bacillati</taxon>
        <taxon>Bacillota</taxon>
        <taxon>Clostridia</taxon>
        <taxon>Eubacteriales</taxon>
        <taxon>Clostridiaceae</taxon>
        <taxon>Clostridium</taxon>
    </lineage>
</organism>
<dbReference type="InterPro" id="IPR011701">
    <property type="entry name" value="MFS"/>
</dbReference>
<keyword evidence="4 6" id="KW-1133">Transmembrane helix</keyword>
<feature type="transmembrane region" description="Helical" evidence="6">
    <location>
        <begin position="275"/>
        <end position="293"/>
    </location>
</feature>
<dbReference type="PANTHER" id="PTHR23514:SF13">
    <property type="entry name" value="INNER MEMBRANE PROTEIN YBJJ"/>
    <property type="match status" value="1"/>
</dbReference>
<dbReference type="EMBL" id="BOPZ01000016">
    <property type="protein sequence ID" value="GIM29318.1"/>
    <property type="molecule type" value="Genomic_DNA"/>
</dbReference>
<dbReference type="PANTHER" id="PTHR23514">
    <property type="entry name" value="BYPASS OF STOP CODON PROTEIN 6"/>
    <property type="match status" value="1"/>
</dbReference>
<keyword evidence="3 6" id="KW-0812">Transmembrane</keyword>
<reference evidence="8" key="1">
    <citation type="submission" date="2021-03" db="EMBL/GenBank/DDBJ databases">
        <title>Taxonomic study of Clostridium polyendosporum from meadow-gley soil under rice.</title>
        <authorList>
            <person name="Kobayashi H."/>
            <person name="Tanizawa Y."/>
            <person name="Yagura M."/>
        </authorList>
    </citation>
    <scope>NUCLEOTIDE SEQUENCE</scope>
    <source>
        <strain evidence="8">JCM 30710</strain>
    </source>
</reference>
<comment type="caution">
    <text evidence="8">The sequence shown here is derived from an EMBL/GenBank/DDBJ whole genome shotgun (WGS) entry which is preliminary data.</text>
</comment>
<accession>A0A919S2D2</accession>